<gene>
    <name evidence="10" type="ORF">LTR97_006305</name>
</gene>
<dbReference type="GO" id="GO:0016874">
    <property type="term" value="F:ligase activity"/>
    <property type="evidence" value="ECO:0007669"/>
    <property type="project" value="UniProtKB-KW"/>
</dbReference>
<dbReference type="PANTHER" id="PTHR18866:SF127">
    <property type="match status" value="1"/>
</dbReference>
<dbReference type="SUPFAM" id="SSF56059">
    <property type="entry name" value="Glutathione synthetase ATP-binding domain-like"/>
    <property type="match status" value="1"/>
</dbReference>
<evidence type="ECO:0000256" key="1">
    <source>
        <dbReference type="ARBA" id="ARBA00001953"/>
    </source>
</evidence>
<dbReference type="InterPro" id="IPR011764">
    <property type="entry name" value="Biotin_carboxylation_dom"/>
</dbReference>
<dbReference type="Gene3D" id="3.30.470.20">
    <property type="entry name" value="ATP-grasp fold, B domain"/>
    <property type="match status" value="1"/>
</dbReference>
<reference evidence="10" key="1">
    <citation type="submission" date="2023-08" db="EMBL/GenBank/DDBJ databases">
        <title>Black Yeasts Isolated from many extreme environments.</title>
        <authorList>
            <person name="Coleine C."/>
            <person name="Stajich J.E."/>
            <person name="Selbmann L."/>
        </authorList>
    </citation>
    <scope>NUCLEOTIDE SEQUENCE</scope>
    <source>
        <strain evidence="10">CCFEE 5810</strain>
    </source>
</reference>
<dbReference type="GO" id="GO:0005524">
    <property type="term" value="F:ATP binding"/>
    <property type="evidence" value="ECO:0007669"/>
    <property type="project" value="UniProtKB-UniRule"/>
</dbReference>
<dbReference type="InterPro" id="IPR005481">
    <property type="entry name" value="BC-like_N"/>
</dbReference>
<dbReference type="PROSITE" id="PS00866">
    <property type="entry name" value="CPSASE_1"/>
    <property type="match status" value="1"/>
</dbReference>
<dbReference type="InterPro" id="IPR011054">
    <property type="entry name" value="Rudment_hybrid_motif"/>
</dbReference>
<comment type="cofactor">
    <cofactor evidence="1">
        <name>biotin</name>
        <dbReference type="ChEBI" id="CHEBI:57586"/>
    </cofactor>
</comment>
<dbReference type="GO" id="GO:0046872">
    <property type="term" value="F:metal ion binding"/>
    <property type="evidence" value="ECO:0007669"/>
    <property type="project" value="InterPro"/>
</dbReference>
<dbReference type="InterPro" id="IPR005482">
    <property type="entry name" value="Biotin_COase_C"/>
</dbReference>
<dbReference type="Gene3D" id="2.40.50.100">
    <property type="match status" value="1"/>
</dbReference>
<dbReference type="PROSITE" id="PS50979">
    <property type="entry name" value="BC"/>
    <property type="match status" value="1"/>
</dbReference>
<evidence type="ECO:0000256" key="2">
    <source>
        <dbReference type="ARBA" id="ARBA00022598"/>
    </source>
</evidence>
<evidence type="ECO:0000313" key="10">
    <source>
        <dbReference type="EMBL" id="KAK5698658.1"/>
    </source>
</evidence>
<feature type="domain" description="Biotin carboxylation" evidence="9">
    <location>
        <begin position="30"/>
        <end position="487"/>
    </location>
</feature>
<dbReference type="Proteomes" id="UP001310594">
    <property type="component" value="Unassembled WGS sequence"/>
</dbReference>
<dbReference type="InterPro" id="IPR011761">
    <property type="entry name" value="ATP-grasp"/>
</dbReference>
<dbReference type="AlphaFoldDB" id="A0AAN7W659"/>
<dbReference type="Pfam" id="PF02786">
    <property type="entry name" value="CPSase_L_D2"/>
    <property type="match status" value="1"/>
</dbReference>
<dbReference type="FunFam" id="3.30.1490.20:FF:000003">
    <property type="entry name" value="acetyl-CoA carboxylase isoform X1"/>
    <property type="match status" value="1"/>
</dbReference>
<dbReference type="InterPro" id="IPR005479">
    <property type="entry name" value="CPAse_ATP-bd"/>
</dbReference>
<keyword evidence="3 6" id="KW-0547">Nucleotide-binding</keyword>
<accession>A0AAN7W659</accession>
<dbReference type="InterPro" id="IPR050856">
    <property type="entry name" value="Biotin_carboxylase_complex"/>
</dbReference>
<dbReference type="PROSITE" id="PS50975">
    <property type="entry name" value="ATP_GRASP"/>
    <property type="match status" value="1"/>
</dbReference>
<dbReference type="SUPFAM" id="SSF51230">
    <property type="entry name" value="Single hybrid motif"/>
    <property type="match status" value="1"/>
</dbReference>
<evidence type="ECO:0000256" key="3">
    <source>
        <dbReference type="ARBA" id="ARBA00022741"/>
    </source>
</evidence>
<keyword evidence="4 6" id="KW-0067">ATP-binding</keyword>
<dbReference type="PROSITE" id="PS00867">
    <property type="entry name" value="CPSASE_2"/>
    <property type="match status" value="1"/>
</dbReference>
<evidence type="ECO:0000256" key="6">
    <source>
        <dbReference type="PROSITE-ProRule" id="PRU00409"/>
    </source>
</evidence>
<evidence type="ECO:0000256" key="5">
    <source>
        <dbReference type="ARBA" id="ARBA00023267"/>
    </source>
</evidence>
<dbReference type="Pfam" id="PF00364">
    <property type="entry name" value="Biotin_lipoyl"/>
    <property type="match status" value="1"/>
</dbReference>
<protein>
    <submittedName>
        <fullName evidence="10">Uncharacterized protein</fullName>
    </submittedName>
</protein>
<dbReference type="EMBL" id="JAVRQU010000009">
    <property type="protein sequence ID" value="KAK5698658.1"/>
    <property type="molecule type" value="Genomic_DNA"/>
</dbReference>
<evidence type="ECO:0000259" key="8">
    <source>
        <dbReference type="PROSITE" id="PS50975"/>
    </source>
</evidence>
<sequence>MNRSGSTIGEGNVPDLYVTPLPLGPDGLPRIRRVLITNRGEIACRVIATCRKLDITAIAVYVDEDTTSQHIPQANEAIGLGAIDQDGGNPYLNIDLLVRTAVAANADAIHPGYGYLSENAAFADAVRRAGIAFIGPSSHAMSTLGDKRSAKAYLREHDPEIPLIPGVAGSSQQPEELEKLAQDIGYPIMLKASAGGGGKGMRILRDAAQFPAELQAAQSEAARYFGSSDCILEKYIEAGKHIEVQILGDQHGNVISLNERECSIQRRHQKVIEETPSPWLSASKRQEMCDAAVRIGKLLNYENAGTVEFVFDVSTSNFYFLEVNTRLQVEHPITEETTRLDLVALQLFVAAGGDLSTMEQLRSIWQLGHAIECRLCAEDPARDFFPENGTIRLWKPASLTPAESRHVRFETSVATGSTISIYFDSMIAKIVVWAPTRAAARAKMVRVLAETACVGLGTNQLFLQSCLLSNGFSDPAYTTSFIPQRLSALLVSPYSKAASSLESSLPLLAAYVLDRLPQFLAKPTRYRAFGAVRPKFRNQAFHATNGTGRQAVTTRAGQKACLCSWTAAPVTTSQTGAFTAPIPEAIVHEGRSPGIAARYNAVSNALRSDSLPGQREHTVTIASCDASQAKVRSSSWLYASLIVHLDGVAFHTDVATDQSDLTTSSITNGGHGIRIMCHVPRLGTWLSFDVFSVLSYFEMLREVVGGGVEAKLKIVNAPMPCKVLTVLKKDGDQVKAGEKLMVVESMKMEISIAAEVDGVFQARVQEQDAVDEGTPLCIVE</sequence>
<feature type="domain" description="Lipoyl-binding" evidence="7">
    <location>
        <begin position="703"/>
        <end position="780"/>
    </location>
</feature>
<dbReference type="PANTHER" id="PTHR18866">
    <property type="entry name" value="CARBOXYLASE:PYRUVATE/ACETYL-COA/PROPIONYL-COA CARBOXYLASE"/>
    <property type="match status" value="1"/>
</dbReference>
<dbReference type="PROSITE" id="PS50968">
    <property type="entry name" value="BIOTINYL_LIPOYL"/>
    <property type="match status" value="1"/>
</dbReference>
<evidence type="ECO:0000313" key="11">
    <source>
        <dbReference type="Proteomes" id="UP001310594"/>
    </source>
</evidence>
<dbReference type="InterPro" id="IPR016185">
    <property type="entry name" value="PreATP-grasp_dom_sf"/>
</dbReference>
<dbReference type="InterPro" id="IPR011053">
    <property type="entry name" value="Single_hybrid_motif"/>
</dbReference>
<dbReference type="Pfam" id="PF00289">
    <property type="entry name" value="Biotin_carb_N"/>
    <property type="match status" value="1"/>
</dbReference>
<evidence type="ECO:0000259" key="7">
    <source>
        <dbReference type="PROSITE" id="PS50968"/>
    </source>
</evidence>
<keyword evidence="5" id="KW-0092">Biotin</keyword>
<name>A0AAN7W659_9PEZI</name>
<dbReference type="SUPFAM" id="SSF52440">
    <property type="entry name" value="PreATP-grasp domain"/>
    <property type="match status" value="1"/>
</dbReference>
<dbReference type="SUPFAM" id="SSF51246">
    <property type="entry name" value="Rudiment single hybrid motif"/>
    <property type="match status" value="1"/>
</dbReference>
<dbReference type="SMART" id="SM00878">
    <property type="entry name" value="Biotin_carb_C"/>
    <property type="match status" value="1"/>
</dbReference>
<dbReference type="InterPro" id="IPR000089">
    <property type="entry name" value="Biotin_lipoyl"/>
</dbReference>
<comment type="caution">
    <text evidence="10">The sequence shown here is derived from an EMBL/GenBank/DDBJ whole genome shotgun (WGS) entry which is preliminary data.</text>
</comment>
<dbReference type="CDD" id="cd06850">
    <property type="entry name" value="biotinyl_domain"/>
    <property type="match status" value="1"/>
</dbReference>
<organism evidence="10 11">
    <name type="scientific">Elasticomyces elasticus</name>
    <dbReference type="NCBI Taxonomy" id="574655"/>
    <lineage>
        <taxon>Eukaryota</taxon>
        <taxon>Fungi</taxon>
        <taxon>Dikarya</taxon>
        <taxon>Ascomycota</taxon>
        <taxon>Pezizomycotina</taxon>
        <taxon>Dothideomycetes</taxon>
        <taxon>Dothideomycetidae</taxon>
        <taxon>Mycosphaerellales</taxon>
        <taxon>Teratosphaeriaceae</taxon>
        <taxon>Elasticomyces</taxon>
    </lineage>
</organism>
<feature type="domain" description="ATP-grasp" evidence="8">
    <location>
        <begin position="151"/>
        <end position="351"/>
    </location>
</feature>
<evidence type="ECO:0000259" key="9">
    <source>
        <dbReference type="PROSITE" id="PS50979"/>
    </source>
</evidence>
<evidence type="ECO:0000256" key="4">
    <source>
        <dbReference type="ARBA" id="ARBA00022840"/>
    </source>
</evidence>
<keyword evidence="2" id="KW-0436">Ligase</keyword>
<dbReference type="Pfam" id="PF02785">
    <property type="entry name" value="Biotin_carb_C"/>
    <property type="match status" value="1"/>
</dbReference>
<proteinExistence type="predicted"/>